<feature type="region of interest" description="Disordered" evidence="1">
    <location>
        <begin position="81"/>
        <end position="117"/>
    </location>
</feature>
<feature type="region of interest" description="Disordered" evidence="1">
    <location>
        <begin position="176"/>
        <end position="196"/>
    </location>
</feature>
<name>A0A2B7WHE9_POLH7</name>
<organism evidence="2 3">
    <name type="scientific">Polytolypa hystricis (strain UAMH7299)</name>
    <dbReference type="NCBI Taxonomy" id="1447883"/>
    <lineage>
        <taxon>Eukaryota</taxon>
        <taxon>Fungi</taxon>
        <taxon>Dikarya</taxon>
        <taxon>Ascomycota</taxon>
        <taxon>Pezizomycotina</taxon>
        <taxon>Eurotiomycetes</taxon>
        <taxon>Eurotiomycetidae</taxon>
        <taxon>Onygenales</taxon>
        <taxon>Onygenales incertae sedis</taxon>
        <taxon>Polytolypa</taxon>
    </lineage>
</organism>
<protein>
    <submittedName>
        <fullName evidence="2">Uncharacterized protein</fullName>
    </submittedName>
</protein>
<dbReference type="Proteomes" id="UP000224634">
    <property type="component" value="Unassembled WGS sequence"/>
</dbReference>
<evidence type="ECO:0000256" key="1">
    <source>
        <dbReference type="SAM" id="MobiDB-lite"/>
    </source>
</evidence>
<dbReference type="EMBL" id="PDNA01000374">
    <property type="protein sequence ID" value="PGG96185.1"/>
    <property type="molecule type" value="Genomic_DNA"/>
</dbReference>
<feature type="compositionally biased region" description="Basic and acidic residues" evidence="1">
    <location>
        <begin position="88"/>
        <end position="107"/>
    </location>
</feature>
<evidence type="ECO:0000313" key="3">
    <source>
        <dbReference type="Proteomes" id="UP000224634"/>
    </source>
</evidence>
<comment type="caution">
    <text evidence="2">The sequence shown here is derived from an EMBL/GenBank/DDBJ whole genome shotgun (WGS) entry which is preliminary data.</text>
</comment>
<accession>A0A2B7WHE9</accession>
<feature type="region of interest" description="Disordered" evidence="1">
    <location>
        <begin position="1"/>
        <end position="23"/>
    </location>
</feature>
<keyword evidence="3" id="KW-1185">Reference proteome</keyword>
<reference evidence="2 3" key="1">
    <citation type="submission" date="2017-10" db="EMBL/GenBank/DDBJ databases">
        <title>Comparative genomics in systemic dimorphic fungi from Ajellomycetaceae.</title>
        <authorList>
            <person name="Munoz J.F."/>
            <person name="Mcewen J.G."/>
            <person name="Clay O.K."/>
            <person name="Cuomo C.A."/>
        </authorList>
    </citation>
    <scope>NUCLEOTIDE SEQUENCE [LARGE SCALE GENOMIC DNA]</scope>
    <source>
        <strain evidence="2 3">UAMH7299</strain>
    </source>
</reference>
<feature type="compositionally biased region" description="Polar residues" evidence="1">
    <location>
        <begin position="108"/>
        <end position="117"/>
    </location>
</feature>
<proteinExistence type="predicted"/>
<evidence type="ECO:0000313" key="2">
    <source>
        <dbReference type="EMBL" id="PGG96185.1"/>
    </source>
</evidence>
<gene>
    <name evidence="2" type="ORF">AJ80_09866</name>
</gene>
<sequence length="230" mass="24802">MPTYRSAAATGRWPSKKRGHMESIRKEVESTTFTDRDFLFAQLDTGDKDEIGAWTSSGSNFRALEAWNCFQQQGSALALVKGPPGSAKDTKRSCALRPKEATPEHVTRGSQPASSVQRGDGGVSCLLHLRQPLRLSITLVRWALLVSVEKSAGWEPVNRLAILTGGQAANEAQYQAGQPRVKGDRTSAQVPGGPGFWKTTITAKRVSLITGSEVGQRQPLQSQSGGLEPC</sequence>
<dbReference type="AlphaFoldDB" id="A0A2B7WHE9"/>